<feature type="signal peptide" evidence="3">
    <location>
        <begin position="1"/>
        <end position="17"/>
    </location>
</feature>
<dbReference type="PROSITE" id="PS00122">
    <property type="entry name" value="CARBOXYLESTERASE_B_1"/>
    <property type="match status" value="1"/>
</dbReference>
<dbReference type="InterPro" id="IPR029058">
    <property type="entry name" value="AB_hydrolase_fold"/>
</dbReference>
<keyword evidence="3" id="KW-0732">Signal</keyword>
<name>A0A9P4V3X9_9PLEO</name>
<evidence type="ECO:0000256" key="1">
    <source>
        <dbReference type="ARBA" id="ARBA00005964"/>
    </source>
</evidence>
<dbReference type="InterPro" id="IPR050654">
    <property type="entry name" value="AChE-related_enzymes"/>
</dbReference>
<dbReference type="InterPro" id="IPR002018">
    <property type="entry name" value="CarbesteraseB"/>
</dbReference>
<dbReference type="PANTHER" id="PTHR43918:SF4">
    <property type="entry name" value="CARBOXYLIC ESTER HYDROLASE"/>
    <property type="match status" value="1"/>
</dbReference>
<dbReference type="OrthoDB" id="408631at2759"/>
<dbReference type="EC" id="3.1.1.-" evidence="3"/>
<dbReference type="Pfam" id="PF00135">
    <property type="entry name" value="COesterase"/>
    <property type="match status" value="2"/>
</dbReference>
<dbReference type="PANTHER" id="PTHR43918">
    <property type="entry name" value="ACETYLCHOLINESTERASE"/>
    <property type="match status" value="1"/>
</dbReference>
<feature type="chain" id="PRO_5040540499" description="Carboxylic ester hydrolase" evidence="3">
    <location>
        <begin position="18"/>
        <end position="489"/>
    </location>
</feature>
<dbReference type="AlphaFoldDB" id="A0A9P4V3X9"/>
<dbReference type="SUPFAM" id="SSF53474">
    <property type="entry name" value="alpha/beta-Hydrolases"/>
    <property type="match status" value="1"/>
</dbReference>
<dbReference type="GO" id="GO:0052689">
    <property type="term" value="F:carboxylic ester hydrolase activity"/>
    <property type="evidence" value="ECO:0007669"/>
    <property type="project" value="TreeGrafter"/>
</dbReference>
<accession>A0A9P4V3X9</accession>
<dbReference type="EMBL" id="ML996143">
    <property type="protein sequence ID" value="KAF2734790.1"/>
    <property type="molecule type" value="Genomic_DNA"/>
</dbReference>
<keyword evidence="2 3" id="KW-0378">Hydrolase</keyword>
<evidence type="ECO:0000259" key="4">
    <source>
        <dbReference type="Pfam" id="PF00135"/>
    </source>
</evidence>
<sequence>MSLVTLFLFSLSSIAHSLDIPLVKTTSGTLQGIAQHKDVLAYLGIPYAQPPMGALRFAPPQPLVAANSSQVLDSYRSSPGCFQFTYETAFADRSTGYAESEDMLSINIWKPTHKNSSEGLPVMIFLHGGGFTSGANGMPQYSGLEFVKRERDVIFASVNYRVNLFGFPNSPALEDKNLGLLDQRLAVEWLRDNIAAFGGDPKRMVLAGHSAGSISIAYWSFTYAAEPIVKGLFEMSGQPGLIPTDDGTSWTSLANKTECANEDKTAELECMRGIPARTLKKAMSAINFLAFTDPVIGGGAPIIDNTTVFSLEGYAARRAAGNFSRIPLLVSHTTHEADAVLPFSPTIGVNTTLSSLFTMASFQCPVSAIANATASTGVPTWRYLYNGTFPEVLPYDWMRAFHGSDLQLLLGQVEGAAYEEVGEAVRELGGYMMDAVAAFVRDPEAGLEAFGWPRYEVGKESLVVLGGESKAGAEFVEPGAFDAAACEYL</sequence>
<evidence type="ECO:0000256" key="2">
    <source>
        <dbReference type="ARBA" id="ARBA00022801"/>
    </source>
</evidence>
<proteinExistence type="inferred from homology"/>
<protein>
    <recommendedName>
        <fullName evidence="3">Carboxylic ester hydrolase</fullName>
        <ecNumber evidence="3">3.1.1.-</ecNumber>
    </recommendedName>
</protein>
<feature type="domain" description="Carboxylesterase type B" evidence="4">
    <location>
        <begin position="351"/>
        <end position="460"/>
    </location>
</feature>
<dbReference type="Gene3D" id="3.40.50.1820">
    <property type="entry name" value="alpha/beta hydrolase"/>
    <property type="match status" value="2"/>
</dbReference>
<comment type="caution">
    <text evidence="5">The sequence shown here is derived from an EMBL/GenBank/DDBJ whole genome shotgun (WGS) entry which is preliminary data.</text>
</comment>
<dbReference type="Proteomes" id="UP000799444">
    <property type="component" value="Unassembled WGS sequence"/>
</dbReference>
<dbReference type="InterPro" id="IPR019826">
    <property type="entry name" value="Carboxylesterase_B_AS"/>
</dbReference>
<comment type="similarity">
    <text evidence="1 3">Belongs to the type-B carboxylesterase/lipase family.</text>
</comment>
<evidence type="ECO:0000313" key="6">
    <source>
        <dbReference type="Proteomes" id="UP000799444"/>
    </source>
</evidence>
<feature type="domain" description="Carboxylesterase type B" evidence="4">
    <location>
        <begin position="21"/>
        <end position="343"/>
    </location>
</feature>
<evidence type="ECO:0000256" key="3">
    <source>
        <dbReference type="RuleBase" id="RU361235"/>
    </source>
</evidence>
<evidence type="ECO:0000313" key="5">
    <source>
        <dbReference type="EMBL" id="KAF2734790.1"/>
    </source>
</evidence>
<keyword evidence="6" id="KW-1185">Reference proteome</keyword>
<reference evidence="5" key="1">
    <citation type="journal article" date="2020" name="Stud. Mycol.">
        <title>101 Dothideomycetes genomes: a test case for predicting lifestyles and emergence of pathogens.</title>
        <authorList>
            <person name="Haridas S."/>
            <person name="Albert R."/>
            <person name="Binder M."/>
            <person name="Bloem J."/>
            <person name="Labutti K."/>
            <person name="Salamov A."/>
            <person name="Andreopoulos B."/>
            <person name="Baker S."/>
            <person name="Barry K."/>
            <person name="Bills G."/>
            <person name="Bluhm B."/>
            <person name="Cannon C."/>
            <person name="Castanera R."/>
            <person name="Culley D."/>
            <person name="Daum C."/>
            <person name="Ezra D."/>
            <person name="Gonzalez J."/>
            <person name="Henrissat B."/>
            <person name="Kuo A."/>
            <person name="Liang C."/>
            <person name="Lipzen A."/>
            <person name="Lutzoni F."/>
            <person name="Magnuson J."/>
            <person name="Mondo S."/>
            <person name="Nolan M."/>
            <person name="Ohm R."/>
            <person name="Pangilinan J."/>
            <person name="Park H.-J."/>
            <person name="Ramirez L."/>
            <person name="Alfaro M."/>
            <person name="Sun H."/>
            <person name="Tritt A."/>
            <person name="Yoshinaga Y."/>
            <person name="Zwiers L.-H."/>
            <person name="Turgeon B."/>
            <person name="Goodwin S."/>
            <person name="Spatafora J."/>
            <person name="Crous P."/>
            <person name="Grigoriev I."/>
        </authorList>
    </citation>
    <scope>NUCLEOTIDE SEQUENCE</scope>
    <source>
        <strain evidence="5">CBS 125425</strain>
    </source>
</reference>
<organism evidence="5 6">
    <name type="scientific">Polyplosphaeria fusca</name>
    <dbReference type="NCBI Taxonomy" id="682080"/>
    <lineage>
        <taxon>Eukaryota</taxon>
        <taxon>Fungi</taxon>
        <taxon>Dikarya</taxon>
        <taxon>Ascomycota</taxon>
        <taxon>Pezizomycotina</taxon>
        <taxon>Dothideomycetes</taxon>
        <taxon>Pleosporomycetidae</taxon>
        <taxon>Pleosporales</taxon>
        <taxon>Tetraplosphaeriaceae</taxon>
        <taxon>Polyplosphaeria</taxon>
    </lineage>
</organism>
<gene>
    <name evidence="5" type="ORF">EJ04DRAFT_228603</name>
</gene>